<dbReference type="Proteomes" id="UP000005633">
    <property type="component" value="Chromosome"/>
</dbReference>
<accession>G8QFV8</accession>
<dbReference type="RefSeq" id="WP_014235680.1">
    <property type="nucleotide sequence ID" value="NC_016616.1"/>
</dbReference>
<name>G8QFV8_AZOOP</name>
<sequence length="159" mass="17244">MVPAPASQAPPRAACPELHLPPPLPGIVAAVGEDELRWLCLRLAEALQAGPLAAVWQLEVDEFSDLAGELAELVVHGLAGRQRQRAVIAWVRLWGRHGPLALDEGLRQSWLGLWSGQLQRVPLPAYLARPLVRWMEALTAQWVQPGAATVLAFPRASPG</sequence>
<dbReference type="GO" id="GO:0020037">
    <property type="term" value="F:heme binding"/>
    <property type="evidence" value="ECO:0007669"/>
    <property type="project" value="InterPro"/>
</dbReference>
<reference evidence="1 2" key="1">
    <citation type="journal article" date="2012" name="J. Bacteriol.">
        <title>Complete genome sequence of the anaerobic perchlorate-reducing bacterium Azospira suillum strain PS.</title>
        <authorList>
            <person name="Byrne-Bailey K.G."/>
            <person name="Coates J.D."/>
        </authorList>
    </citation>
    <scope>NUCLEOTIDE SEQUENCE [LARGE SCALE GENOMIC DNA]</scope>
    <source>
        <strain evidence="2">ATCC BAA-33 / DSM 13638 / PS</strain>
    </source>
</reference>
<dbReference type="STRING" id="640081.Dsui_0569"/>
<protein>
    <submittedName>
        <fullName evidence="1">Uncharacterized protein</fullName>
    </submittedName>
</protein>
<proteinExistence type="predicted"/>
<dbReference type="EMBL" id="CP003153">
    <property type="protein sequence ID" value="AEV24979.1"/>
    <property type="molecule type" value="Genomic_DNA"/>
</dbReference>
<dbReference type="InterPro" id="IPR012292">
    <property type="entry name" value="Globin/Proto"/>
</dbReference>
<dbReference type="GO" id="GO:0019825">
    <property type="term" value="F:oxygen binding"/>
    <property type="evidence" value="ECO:0007669"/>
    <property type="project" value="InterPro"/>
</dbReference>
<dbReference type="Gene3D" id="1.10.490.10">
    <property type="entry name" value="Globins"/>
    <property type="match status" value="1"/>
</dbReference>
<evidence type="ECO:0000313" key="2">
    <source>
        <dbReference type="Proteomes" id="UP000005633"/>
    </source>
</evidence>
<gene>
    <name evidence="1" type="ordered locus">Dsui_0569</name>
</gene>
<organism evidence="1 2">
    <name type="scientific">Azospira oryzae (strain ATCC BAA-33 / DSM 13638 / PS)</name>
    <name type="common">Dechlorosoma suillum</name>
    <dbReference type="NCBI Taxonomy" id="640081"/>
    <lineage>
        <taxon>Bacteria</taxon>
        <taxon>Pseudomonadati</taxon>
        <taxon>Pseudomonadota</taxon>
        <taxon>Betaproteobacteria</taxon>
        <taxon>Rhodocyclales</taxon>
        <taxon>Rhodocyclaceae</taxon>
        <taxon>Azospira</taxon>
    </lineage>
</organism>
<dbReference type="AlphaFoldDB" id="G8QFV8"/>
<dbReference type="KEGG" id="dsu:Dsui_0569"/>
<evidence type="ECO:0000313" key="1">
    <source>
        <dbReference type="EMBL" id="AEV24979.1"/>
    </source>
</evidence>
<dbReference type="HOGENOM" id="CLU_1657253_0_0_4"/>